<dbReference type="NCBIfam" id="TIGR02473">
    <property type="entry name" value="flagell_FliJ"/>
    <property type="match status" value="1"/>
</dbReference>
<dbReference type="GO" id="GO:0044781">
    <property type="term" value="P:bacterial-type flagellum organization"/>
    <property type="evidence" value="ECO:0007669"/>
    <property type="project" value="UniProtKB-KW"/>
</dbReference>
<reference evidence="11 12" key="1">
    <citation type="journal article" date="2003" name="Int. J. Syst. Evol. Microbiol.">
        <title>Halobacillus salinus sp. nov., isolated from a salt lake on the coast of the East Sea in Korea.</title>
        <authorList>
            <person name="Yoon J.H."/>
            <person name="Kang K.H."/>
            <person name="Park Y.H."/>
        </authorList>
    </citation>
    <scope>NUCLEOTIDE SEQUENCE [LARGE SCALE GENOMIC DNA]</scope>
    <source>
        <strain evidence="11 12">HSL-3</strain>
    </source>
</reference>
<evidence type="ECO:0000256" key="5">
    <source>
        <dbReference type="ARBA" id="ARBA00022475"/>
    </source>
</evidence>
<dbReference type="AlphaFoldDB" id="A0A4Z0H6N0"/>
<comment type="subcellular location">
    <subcellularLocation>
        <location evidence="1">Cell membrane</location>
        <topology evidence="1">Peripheral membrane protein</topology>
        <orientation evidence="1">Cytoplasmic side</orientation>
    </subcellularLocation>
</comment>
<keyword evidence="10" id="KW-1006">Bacterial flagellum protein export</keyword>
<evidence type="ECO:0000313" key="12">
    <source>
        <dbReference type="Proteomes" id="UP000297982"/>
    </source>
</evidence>
<dbReference type="RefSeq" id="WP_135327126.1">
    <property type="nucleotide sequence ID" value="NZ_SRJC01000001.1"/>
</dbReference>
<evidence type="ECO:0000256" key="4">
    <source>
        <dbReference type="ARBA" id="ARBA00022448"/>
    </source>
</evidence>
<evidence type="ECO:0000256" key="2">
    <source>
        <dbReference type="ARBA" id="ARBA00010004"/>
    </source>
</evidence>
<proteinExistence type="inferred from homology"/>
<evidence type="ECO:0000256" key="6">
    <source>
        <dbReference type="ARBA" id="ARBA00022500"/>
    </source>
</evidence>
<dbReference type="InterPro" id="IPR053716">
    <property type="entry name" value="Flag_assembly_chemotaxis_eff"/>
</dbReference>
<dbReference type="Pfam" id="PF02050">
    <property type="entry name" value="FliJ"/>
    <property type="match status" value="1"/>
</dbReference>
<evidence type="ECO:0000256" key="9">
    <source>
        <dbReference type="ARBA" id="ARBA00023136"/>
    </source>
</evidence>
<dbReference type="GO" id="GO:0015031">
    <property type="term" value="P:protein transport"/>
    <property type="evidence" value="ECO:0007669"/>
    <property type="project" value="UniProtKB-KW"/>
</dbReference>
<sequence length="149" mass="18300">MARLETFYKIKNLRDREKQDHQKRYQLAVEAFEEKATLLYDMLKKKEHAEQAFEDQLDQGSVQADLFIQHQNYIMKLDEKINELYPEVNQARNQMNQKQTRLTNAHVEVKKFEKIIERKMEKQSQWLKEEEHKFMDELSMQQYLNFQNR</sequence>
<dbReference type="GO" id="GO:0006935">
    <property type="term" value="P:chemotaxis"/>
    <property type="evidence" value="ECO:0007669"/>
    <property type="project" value="UniProtKB-KW"/>
</dbReference>
<keyword evidence="8" id="KW-0653">Protein transport</keyword>
<comment type="caution">
    <text evidence="11">The sequence shown here is derived from an EMBL/GenBank/DDBJ whole genome shotgun (WGS) entry which is preliminary data.</text>
</comment>
<keyword evidence="4" id="KW-0813">Transport</keyword>
<evidence type="ECO:0000313" key="11">
    <source>
        <dbReference type="EMBL" id="TGB04806.1"/>
    </source>
</evidence>
<dbReference type="STRING" id="192814.GCA_900166575_01833"/>
<dbReference type="Gene3D" id="1.10.287.1700">
    <property type="match status" value="1"/>
</dbReference>
<evidence type="ECO:0000256" key="3">
    <source>
        <dbReference type="ARBA" id="ARBA00020392"/>
    </source>
</evidence>
<keyword evidence="7" id="KW-1005">Bacterial flagellum biogenesis</keyword>
<dbReference type="Proteomes" id="UP000297982">
    <property type="component" value="Unassembled WGS sequence"/>
</dbReference>
<keyword evidence="12" id="KW-1185">Reference proteome</keyword>
<accession>A0A4Z0H6N0</accession>
<dbReference type="GO" id="GO:0005886">
    <property type="term" value="C:plasma membrane"/>
    <property type="evidence" value="ECO:0007669"/>
    <property type="project" value="UniProtKB-SubCell"/>
</dbReference>
<organism evidence="11 12">
    <name type="scientific">Halobacillus salinus</name>
    <dbReference type="NCBI Taxonomy" id="192814"/>
    <lineage>
        <taxon>Bacteria</taxon>
        <taxon>Bacillati</taxon>
        <taxon>Bacillota</taxon>
        <taxon>Bacilli</taxon>
        <taxon>Bacillales</taxon>
        <taxon>Bacillaceae</taxon>
        <taxon>Halobacillus</taxon>
    </lineage>
</organism>
<keyword evidence="9" id="KW-0472">Membrane</keyword>
<keyword evidence="6" id="KW-0145">Chemotaxis</keyword>
<keyword evidence="11" id="KW-0966">Cell projection</keyword>
<name>A0A4Z0H6N0_9BACI</name>
<gene>
    <name evidence="11" type="primary">fliJ</name>
    <name evidence="11" type="ORF">E4663_07385</name>
</gene>
<keyword evidence="5" id="KW-1003">Cell membrane</keyword>
<dbReference type="GO" id="GO:0071973">
    <property type="term" value="P:bacterial-type flagellum-dependent cell motility"/>
    <property type="evidence" value="ECO:0007669"/>
    <property type="project" value="InterPro"/>
</dbReference>
<dbReference type="GO" id="GO:0009288">
    <property type="term" value="C:bacterial-type flagellum"/>
    <property type="evidence" value="ECO:0007669"/>
    <property type="project" value="InterPro"/>
</dbReference>
<comment type="similarity">
    <text evidence="2">Belongs to the FliJ family.</text>
</comment>
<keyword evidence="11" id="KW-0969">Cilium</keyword>
<dbReference type="InterPro" id="IPR012823">
    <property type="entry name" value="Flagell_FliJ"/>
</dbReference>
<evidence type="ECO:0000256" key="10">
    <source>
        <dbReference type="ARBA" id="ARBA00023225"/>
    </source>
</evidence>
<evidence type="ECO:0000256" key="8">
    <source>
        <dbReference type="ARBA" id="ARBA00022927"/>
    </source>
</evidence>
<dbReference type="EMBL" id="SRJC01000001">
    <property type="protein sequence ID" value="TGB04806.1"/>
    <property type="molecule type" value="Genomic_DNA"/>
</dbReference>
<keyword evidence="11" id="KW-0282">Flagellum</keyword>
<protein>
    <recommendedName>
        <fullName evidence="3">Flagellar FliJ protein</fullName>
    </recommendedName>
</protein>
<evidence type="ECO:0000256" key="1">
    <source>
        <dbReference type="ARBA" id="ARBA00004413"/>
    </source>
</evidence>
<evidence type="ECO:0000256" key="7">
    <source>
        <dbReference type="ARBA" id="ARBA00022795"/>
    </source>
</evidence>